<name>A0A645A856_9ZZZZ</name>
<gene>
    <name evidence="15" type="primary">sasA_246</name>
    <name evidence="15" type="ORF">SDC9_96021</name>
</gene>
<dbReference type="EC" id="2.7.13.3" evidence="3"/>
<evidence type="ECO:0000256" key="10">
    <source>
        <dbReference type="ARBA" id="ARBA00022989"/>
    </source>
</evidence>
<dbReference type="GO" id="GO:0000155">
    <property type="term" value="F:phosphorelay sensor kinase activity"/>
    <property type="evidence" value="ECO:0007669"/>
    <property type="project" value="InterPro"/>
</dbReference>
<evidence type="ECO:0000256" key="7">
    <source>
        <dbReference type="ARBA" id="ARBA00022741"/>
    </source>
</evidence>
<dbReference type="FunFam" id="3.30.565.10:FF:000013">
    <property type="entry name" value="Two-component sensor histidine kinase"/>
    <property type="match status" value="1"/>
</dbReference>
<dbReference type="GO" id="GO:0004721">
    <property type="term" value="F:phosphoprotein phosphatase activity"/>
    <property type="evidence" value="ECO:0007669"/>
    <property type="project" value="TreeGrafter"/>
</dbReference>
<evidence type="ECO:0000256" key="5">
    <source>
        <dbReference type="ARBA" id="ARBA00022679"/>
    </source>
</evidence>
<evidence type="ECO:0000259" key="14">
    <source>
        <dbReference type="PROSITE" id="PS50109"/>
    </source>
</evidence>
<proteinExistence type="predicted"/>
<dbReference type="InterPro" id="IPR003594">
    <property type="entry name" value="HATPase_dom"/>
</dbReference>
<reference evidence="15" key="1">
    <citation type="submission" date="2019-08" db="EMBL/GenBank/DDBJ databases">
        <authorList>
            <person name="Kucharzyk K."/>
            <person name="Murdoch R.W."/>
            <person name="Higgins S."/>
            <person name="Loffler F."/>
        </authorList>
    </citation>
    <scope>NUCLEOTIDE SEQUENCE</scope>
</reference>
<evidence type="ECO:0000256" key="9">
    <source>
        <dbReference type="ARBA" id="ARBA00022840"/>
    </source>
</evidence>
<dbReference type="InterPro" id="IPR036097">
    <property type="entry name" value="HisK_dim/P_sf"/>
</dbReference>
<dbReference type="GO" id="GO:0016036">
    <property type="term" value="P:cellular response to phosphate starvation"/>
    <property type="evidence" value="ECO:0007669"/>
    <property type="project" value="TreeGrafter"/>
</dbReference>
<dbReference type="SMART" id="SM00387">
    <property type="entry name" value="HATPase_c"/>
    <property type="match status" value="1"/>
</dbReference>
<feature type="transmembrane region" description="Helical" evidence="13">
    <location>
        <begin position="37"/>
        <end position="57"/>
    </location>
</feature>
<dbReference type="GO" id="GO:0005524">
    <property type="term" value="F:ATP binding"/>
    <property type="evidence" value="ECO:0007669"/>
    <property type="project" value="UniProtKB-KW"/>
</dbReference>
<dbReference type="SUPFAM" id="SSF55874">
    <property type="entry name" value="ATPase domain of HSP90 chaperone/DNA topoisomerase II/histidine kinase"/>
    <property type="match status" value="1"/>
</dbReference>
<comment type="subcellular location">
    <subcellularLocation>
        <location evidence="2">Membrane</location>
    </subcellularLocation>
</comment>
<evidence type="ECO:0000256" key="11">
    <source>
        <dbReference type="ARBA" id="ARBA00023012"/>
    </source>
</evidence>
<dbReference type="PANTHER" id="PTHR45453">
    <property type="entry name" value="PHOSPHATE REGULON SENSOR PROTEIN PHOR"/>
    <property type="match status" value="1"/>
</dbReference>
<evidence type="ECO:0000256" key="1">
    <source>
        <dbReference type="ARBA" id="ARBA00000085"/>
    </source>
</evidence>
<evidence type="ECO:0000256" key="6">
    <source>
        <dbReference type="ARBA" id="ARBA00022692"/>
    </source>
</evidence>
<evidence type="ECO:0000256" key="8">
    <source>
        <dbReference type="ARBA" id="ARBA00022777"/>
    </source>
</evidence>
<dbReference type="Pfam" id="PF00512">
    <property type="entry name" value="HisKA"/>
    <property type="match status" value="1"/>
</dbReference>
<dbReference type="InterPro" id="IPR005467">
    <property type="entry name" value="His_kinase_dom"/>
</dbReference>
<sequence length="342" mass="38402">MAAFALLFLVAYNLYSRFSFQSTDLIYILVHIYADYMLAFNGAILLLGWTVITYLFFQRPLRYLDEVVEASEQLAQPTGNPIVLSVAMKTVQDELNSVREQALHSAAAAKEAEQRKNDLVVYLAHDLKTPLTSVIGYLTLLFDEPQISPELRCKYTGIALDKAQRLETLINEFFDITRLNLTKLTLEPETVNLSRMLEQLAFEFSPILAEKSLQIDSCIAPDTRIVCDRDKLQRVFDNLLRNAVNYSYPSTKILLSMESADTNVTVRVENSGKTIPAEKLGRIFEQFFRLDSARSSATGGSGLGLAIAKEIVELHHGTITAESGDERIVFTVTLPVYCQKIV</sequence>
<dbReference type="SMART" id="SM00388">
    <property type="entry name" value="HisKA"/>
    <property type="match status" value="1"/>
</dbReference>
<dbReference type="Pfam" id="PF02518">
    <property type="entry name" value="HATPase_c"/>
    <property type="match status" value="1"/>
</dbReference>
<evidence type="ECO:0000256" key="12">
    <source>
        <dbReference type="ARBA" id="ARBA00023136"/>
    </source>
</evidence>
<dbReference type="SUPFAM" id="SSF47384">
    <property type="entry name" value="Homodimeric domain of signal transducing histidine kinase"/>
    <property type="match status" value="1"/>
</dbReference>
<evidence type="ECO:0000256" key="2">
    <source>
        <dbReference type="ARBA" id="ARBA00004370"/>
    </source>
</evidence>
<dbReference type="GO" id="GO:0005886">
    <property type="term" value="C:plasma membrane"/>
    <property type="evidence" value="ECO:0007669"/>
    <property type="project" value="TreeGrafter"/>
</dbReference>
<dbReference type="CDD" id="cd00082">
    <property type="entry name" value="HisKA"/>
    <property type="match status" value="1"/>
</dbReference>
<dbReference type="PRINTS" id="PR00344">
    <property type="entry name" value="BCTRLSENSOR"/>
</dbReference>
<dbReference type="Gene3D" id="1.10.287.130">
    <property type="match status" value="1"/>
</dbReference>
<keyword evidence="11" id="KW-0902">Two-component regulatory system</keyword>
<dbReference type="InterPro" id="IPR003661">
    <property type="entry name" value="HisK_dim/P_dom"/>
</dbReference>
<dbReference type="PANTHER" id="PTHR45453:SF1">
    <property type="entry name" value="PHOSPHATE REGULON SENSOR PROTEIN PHOR"/>
    <property type="match status" value="1"/>
</dbReference>
<evidence type="ECO:0000256" key="3">
    <source>
        <dbReference type="ARBA" id="ARBA00012438"/>
    </source>
</evidence>
<protein>
    <recommendedName>
        <fullName evidence="3">histidine kinase</fullName>
        <ecNumber evidence="3">2.7.13.3</ecNumber>
    </recommendedName>
</protein>
<evidence type="ECO:0000256" key="4">
    <source>
        <dbReference type="ARBA" id="ARBA00022553"/>
    </source>
</evidence>
<dbReference type="AlphaFoldDB" id="A0A645A856"/>
<comment type="caution">
    <text evidence="15">The sequence shown here is derived from an EMBL/GenBank/DDBJ whole genome shotgun (WGS) entry which is preliminary data.</text>
</comment>
<organism evidence="15">
    <name type="scientific">bioreactor metagenome</name>
    <dbReference type="NCBI Taxonomy" id="1076179"/>
    <lineage>
        <taxon>unclassified sequences</taxon>
        <taxon>metagenomes</taxon>
        <taxon>ecological metagenomes</taxon>
    </lineage>
</organism>
<dbReference type="InterPro" id="IPR036890">
    <property type="entry name" value="HATPase_C_sf"/>
</dbReference>
<keyword evidence="7" id="KW-0547">Nucleotide-binding</keyword>
<keyword evidence="8 15" id="KW-0418">Kinase</keyword>
<dbReference type="InterPro" id="IPR050351">
    <property type="entry name" value="BphY/WalK/GraS-like"/>
</dbReference>
<dbReference type="PROSITE" id="PS50109">
    <property type="entry name" value="HIS_KIN"/>
    <property type="match status" value="1"/>
</dbReference>
<evidence type="ECO:0000313" key="15">
    <source>
        <dbReference type="EMBL" id="MPM49292.1"/>
    </source>
</evidence>
<keyword evidence="6 13" id="KW-0812">Transmembrane</keyword>
<keyword evidence="4" id="KW-0597">Phosphoprotein</keyword>
<dbReference type="EMBL" id="VSSQ01012464">
    <property type="protein sequence ID" value="MPM49292.1"/>
    <property type="molecule type" value="Genomic_DNA"/>
</dbReference>
<keyword evidence="5 15" id="KW-0808">Transferase</keyword>
<keyword evidence="9" id="KW-0067">ATP-binding</keyword>
<keyword evidence="10 13" id="KW-1133">Transmembrane helix</keyword>
<comment type="catalytic activity">
    <reaction evidence="1">
        <text>ATP + protein L-histidine = ADP + protein N-phospho-L-histidine.</text>
        <dbReference type="EC" id="2.7.13.3"/>
    </reaction>
</comment>
<evidence type="ECO:0000256" key="13">
    <source>
        <dbReference type="SAM" id="Phobius"/>
    </source>
</evidence>
<dbReference type="InterPro" id="IPR004358">
    <property type="entry name" value="Sig_transdc_His_kin-like_C"/>
</dbReference>
<keyword evidence="12 13" id="KW-0472">Membrane</keyword>
<accession>A0A645A856</accession>
<dbReference type="Gene3D" id="3.30.565.10">
    <property type="entry name" value="Histidine kinase-like ATPase, C-terminal domain"/>
    <property type="match status" value="1"/>
</dbReference>
<feature type="domain" description="Histidine kinase" evidence="14">
    <location>
        <begin position="122"/>
        <end position="338"/>
    </location>
</feature>